<sequence>MNQHYVTLLENKLRASANPAEAAAMAAYMRDLFPFLGIKKPERAALTRDFLTEHGLPETEEELLQVVRTLWALPEREFHYTAIVLLEKRMKKAKPERAPLLEQLIVTYSWWDTVDLLAGKLAGSLFELYPELRGEYVPRWTESDDLWLRRSVLLFQLHYKERTDAQLLFALIRRFAGEEDFFIRKAIGWALREYSKTDAQAVRNFVAAEKLSPLSVREALKWLDAHPSNND</sequence>
<name>A0A7W5FN37_9BACL</name>
<dbReference type="AlphaFoldDB" id="A0A7W5FN37"/>
<dbReference type="Gene3D" id="1.20.1660.10">
    <property type="entry name" value="Hypothetical protein (EF3068)"/>
    <property type="match status" value="1"/>
</dbReference>
<dbReference type="EMBL" id="JACHXK010000005">
    <property type="protein sequence ID" value="MBB3110639.1"/>
    <property type="molecule type" value="Genomic_DNA"/>
</dbReference>
<evidence type="ECO:0000313" key="1">
    <source>
        <dbReference type="EMBL" id="MBB3110639.1"/>
    </source>
</evidence>
<evidence type="ECO:0000313" key="2">
    <source>
        <dbReference type="Proteomes" id="UP000570361"/>
    </source>
</evidence>
<accession>A0A7W5FN37</accession>
<proteinExistence type="predicted"/>
<dbReference type="SUPFAM" id="SSF48371">
    <property type="entry name" value="ARM repeat"/>
    <property type="match status" value="1"/>
</dbReference>
<dbReference type="CDD" id="cd07064">
    <property type="entry name" value="AlkD_like_1"/>
    <property type="match status" value="1"/>
</dbReference>
<protein>
    <submittedName>
        <fullName evidence="1">3-methyladenine DNA glycosylase AlkD</fullName>
    </submittedName>
</protein>
<dbReference type="RefSeq" id="WP_183600543.1">
    <property type="nucleotide sequence ID" value="NZ_JACHXK010000005.1"/>
</dbReference>
<keyword evidence="2" id="KW-1185">Reference proteome</keyword>
<organism evidence="1 2">
    <name type="scientific">Paenibacillus phyllosphaerae</name>
    <dbReference type="NCBI Taxonomy" id="274593"/>
    <lineage>
        <taxon>Bacteria</taxon>
        <taxon>Bacillati</taxon>
        <taxon>Bacillota</taxon>
        <taxon>Bacilli</taxon>
        <taxon>Bacillales</taxon>
        <taxon>Paenibacillaceae</taxon>
        <taxon>Paenibacillus</taxon>
    </lineage>
</organism>
<dbReference type="Pfam" id="PF08713">
    <property type="entry name" value="DNA_alkylation"/>
    <property type="match status" value="1"/>
</dbReference>
<dbReference type="PANTHER" id="PTHR34070">
    <property type="entry name" value="ARMADILLO-TYPE FOLD"/>
    <property type="match status" value="1"/>
</dbReference>
<dbReference type="InterPro" id="IPR016024">
    <property type="entry name" value="ARM-type_fold"/>
</dbReference>
<dbReference type="PANTHER" id="PTHR34070:SF1">
    <property type="entry name" value="DNA ALKYLATION REPAIR PROTEIN"/>
    <property type="match status" value="1"/>
</dbReference>
<gene>
    <name evidence="1" type="ORF">FHS18_002706</name>
</gene>
<dbReference type="Proteomes" id="UP000570361">
    <property type="component" value="Unassembled WGS sequence"/>
</dbReference>
<comment type="caution">
    <text evidence="1">The sequence shown here is derived from an EMBL/GenBank/DDBJ whole genome shotgun (WGS) entry which is preliminary data.</text>
</comment>
<dbReference type="InterPro" id="IPR014825">
    <property type="entry name" value="DNA_alkylation"/>
</dbReference>
<dbReference type="Gene3D" id="1.25.40.290">
    <property type="entry name" value="ARM repeat domains"/>
    <property type="match status" value="1"/>
</dbReference>
<reference evidence="1 2" key="1">
    <citation type="submission" date="2020-08" db="EMBL/GenBank/DDBJ databases">
        <title>Genomic Encyclopedia of Type Strains, Phase III (KMG-III): the genomes of soil and plant-associated and newly described type strains.</title>
        <authorList>
            <person name="Whitman W."/>
        </authorList>
    </citation>
    <scope>NUCLEOTIDE SEQUENCE [LARGE SCALE GENOMIC DNA]</scope>
    <source>
        <strain evidence="1 2">CECT 5862</strain>
    </source>
</reference>